<proteinExistence type="predicted"/>
<feature type="domain" description="Creatinase N-terminal" evidence="2">
    <location>
        <begin position="19"/>
        <end position="165"/>
    </location>
</feature>
<dbReference type="AlphaFoldDB" id="A0A4Q0SPE5"/>
<evidence type="ECO:0000259" key="1">
    <source>
        <dbReference type="Pfam" id="PF00557"/>
    </source>
</evidence>
<dbReference type="PANTHER" id="PTHR46112">
    <property type="entry name" value="AMINOPEPTIDASE"/>
    <property type="match status" value="1"/>
</dbReference>
<dbReference type="Pfam" id="PF01321">
    <property type="entry name" value="Creatinase_N"/>
    <property type="match status" value="1"/>
</dbReference>
<name>A0A4Q0SPE5_9BRAD</name>
<evidence type="ECO:0000313" key="4">
    <source>
        <dbReference type="Proteomes" id="UP000290565"/>
    </source>
</evidence>
<gene>
    <name evidence="3" type="ORF">XH94_08620</name>
</gene>
<reference evidence="3 4" key="1">
    <citation type="submission" date="2015-04" db="EMBL/GenBank/DDBJ databases">
        <title>Comparative genomics of rhizobia nodulating Arachis hypogaea in China.</title>
        <authorList>
            <person name="Li Y."/>
        </authorList>
    </citation>
    <scope>NUCLEOTIDE SEQUENCE [LARGE SCALE GENOMIC DNA]</scope>
    <source>
        <strain evidence="3 4">CCBAU 51787</strain>
    </source>
</reference>
<dbReference type="PANTHER" id="PTHR46112:SF3">
    <property type="entry name" value="AMINOPEPTIDASE YPDF"/>
    <property type="match status" value="1"/>
</dbReference>
<comment type="caution">
    <text evidence="3">The sequence shown here is derived from an EMBL/GenBank/DDBJ whole genome shotgun (WGS) entry which is preliminary data.</text>
</comment>
<sequence length="398" mass="42588">MQETAARATASRVIPFDAAKLDRLMEDAGLDVLVATSKHNVQYLLGAERAIFFDYMDALGVSRYLPVLVYPKGAPEKAIYVGHRMETHQRAVAPPWVPELRTESNGSVDAITRAAGLIRDAGVPLRRVGVEMAFLPIDAGRALADALPGAELKDAVVVLERLRAVKSAAELAKLKTASELVIASMLAVIAGHGRGTTKQQLADALRLAEANRGLTFEYCLLACGSSHNRAPSSQHWQQGEVLSLDSGGNYRGYIGDLARMAVLGKPDAELKDYLAEIEAVQRAALAAGRPGAMGGDIYVTAERQLAPITQRDCTDFLAHGMGLVSHEAPRLTAKGPVPYDDPDARQPLEAGMVVSIETTMKHPTRGFIKLEDTVAVTPTGYEIFGEGGRGWNLGGNAL</sequence>
<dbReference type="Gene3D" id="3.40.350.10">
    <property type="entry name" value="Creatinase/prolidase N-terminal domain"/>
    <property type="match status" value="1"/>
</dbReference>
<dbReference type="InterPro" id="IPR000587">
    <property type="entry name" value="Creatinase_N"/>
</dbReference>
<accession>A0A4Q0SPE5</accession>
<dbReference type="Pfam" id="PF00557">
    <property type="entry name" value="Peptidase_M24"/>
    <property type="match status" value="1"/>
</dbReference>
<dbReference type="RefSeq" id="WP_128944191.1">
    <property type="nucleotide sequence ID" value="NZ_LBJM01000020.1"/>
</dbReference>
<dbReference type="InterPro" id="IPR036005">
    <property type="entry name" value="Creatinase/aminopeptidase-like"/>
</dbReference>
<evidence type="ECO:0000313" key="3">
    <source>
        <dbReference type="EMBL" id="RXH41242.1"/>
    </source>
</evidence>
<dbReference type="SUPFAM" id="SSF55920">
    <property type="entry name" value="Creatinase/aminopeptidase"/>
    <property type="match status" value="1"/>
</dbReference>
<dbReference type="InterPro" id="IPR050659">
    <property type="entry name" value="Peptidase_M24B"/>
</dbReference>
<dbReference type="SUPFAM" id="SSF53092">
    <property type="entry name" value="Creatinase/prolidase N-terminal domain"/>
    <property type="match status" value="1"/>
</dbReference>
<dbReference type="Gene3D" id="3.90.230.10">
    <property type="entry name" value="Creatinase/methionine aminopeptidase superfamily"/>
    <property type="match status" value="1"/>
</dbReference>
<protein>
    <submittedName>
        <fullName evidence="3">Peptidase</fullName>
    </submittedName>
</protein>
<organism evidence="3 4">
    <name type="scientific">Bradyrhizobium zhanjiangense</name>
    <dbReference type="NCBI Taxonomy" id="1325107"/>
    <lineage>
        <taxon>Bacteria</taxon>
        <taxon>Pseudomonadati</taxon>
        <taxon>Pseudomonadota</taxon>
        <taxon>Alphaproteobacteria</taxon>
        <taxon>Hyphomicrobiales</taxon>
        <taxon>Nitrobacteraceae</taxon>
        <taxon>Bradyrhizobium</taxon>
    </lineage>
</organism>
<dbReference type="CDD" id="cd01066">
    <property type="entry name" value="APP_MetAP"/>
    <property type="match status" value="1"/>
</dbReference>
<dbReference type="InterPro" id="IPR029149">
    <property type="entry name" value="Creatin/AminoP/Spt16_N"/>
</dbReference>
<evidence type="ECO:0000259" key="2">
    <source>
        <dbReference type="Pfam" id="PF01321"/>
    </source>
</evidence>
<dbReference type="Proteomes" id="UP000290565">
    <property type="component" value="Unassembled WGS sequence"/>
</dbReference>
<dbReference type="EMBL" id="LBJM01000020">
    <property type="protein sequence ID" value="RXH41242.1"/>
    <property type="molecule type" value="Genomic_DNA"/>
</dbReference>
<feature type="domain" description="Peptidase M24" evidence="1">
    <location>
        <begin position="173"/>
        <end position="377"/>
    </location>
</feature>
<dbReference type="InterPro" id="IPR000994">
    <property type="entry name" value="Pept_M24"/>
</dbReference>